<protein>
    <submittedName>
        <fullName evidence="2">Uncharacterized protein</fullName>
    </submittedName>
</protein>
<evidence type="ECO:0000313" key="3">
    <source>
        <dbReference type="Proteomes" id="UP001150924"/>
    </source>
</evidence>
<evidence type="ECO:0000256" key="1">
    <source>
        <dbReference type="SAM" id="MobiDB-lite"/>
    </source>
</evidence>
<sequence length="173" mass="17954">MKYLACSILFVALPGCTDKGSDPGTESETADTSSTTAPDSATTGDDSTTTTTTSATEPTSTGEPDETTGTASGSTTAPLDEACAFVIGKEFVSKKQYPCGPQPDDVPVETCPDRVRFQSADEFAYQSGDYGIGGAYTCEAGAIVAEAEGESFHGTVDAVKAELVWNDELFEVE</sequence>
<dbReference type="Proteomes" id="UP001150924">
    <property type="component" value="Unassembled WGS sequence"/>
</dbReference>
<reference evidence="2" key="1">
    <citation type="submission" date="2022-11" db="EMBL/GenBank/DDBJ databases">
        <title>Minimal conservation of predation-associated metabolite biosynthetic gene clusters underscores biosynthetic potential of Myxococcota including descriptions for ten novel species: Archangium lansinium sp. nov., Myxococcus landrumus sp. nov., Nannocystis bai.</title>
        <authorList>
            <person name="Ahearne A."/>
            <person name="Stevens C."/>
            <person name="Phillips K."/>
        </authorList>
    </citation>
    <scope>NUCLEOTIDE SEQUENCE</scope>
    <source>
        <strain evidence="2">Na p29</strain>
    </source>
</reference>
<proteinExistence type="predicted"/>
<dbReference type="EMBL" id="JAPNKE010000002">
    <property type="protein sequence ID" value="MCY1007136.1"/>
    <property type="molecule type" value="Genomic_DNA"/>
</dbReference>
<gene>
    <name evidence="2" type="ORF">OV079_16550</name>
</gene>
<feature type="compositionally biased region" description="Low complexity" evidence="1">
    <location>
        <begin position="24"/>
        <end position="76"/>
    </location>
</feature>
<name>A0A9X3IX63_9BACT</name>
<organism evidence="2 3">
    <name type="scientific">Nannocystis pusilla</name>
    <dbReference type="NCBI Taxonomy" id="889268"/>
    <lineage>
        <taxon>Bacteria</taxon>
        <taxon>Pseudomonadati</taxon>
        <taxon>Myxococcota</taxon>
        <taxon>Polyangia</taxon>
        <taxon>Nannocystales</taxon>
        <taxon>Nannocystaceae</taxon>
        <taxon>Nannocystis</taxon>
    </lineage>
</organism>
<accession>A0A9X3IX63</accession>
<feature type="region of interest" description="Disordered" evidence="1">
    <location>
        <begin position="17"/>
        <end position="76"/>
    </location>
</feature>
<dbReference type="AlphaFoldDB" id="A0A9X3IX63"/>
<keyword evidence="3" id="KW-1185">Reference proteome</keyword>
<evidence type="ECO:0000313" key="2">
    <source>
        <dbReference type="EMBL" id="MCY1007136.1"/>
    </source>
</evidence>
<dbReference type="RefSeq" id="WP_267769718.1">
    <property type="nucleotide sequence ID" value="NZ_JAPNKE010000002.1"/>
</dbReference>
<comment type="caution">
    <text evidence="2">The sequence shown here is derived from an EMBL/GenBank/DDBJ whole genome shotgun (WGS) entry which is preliminary data.</text>
</comment>